<accession>A0A4Q9MDB1</accession>
<feature type="transmembrane region" description="Helical" evidence="2">
    <location>
        <begin position="66"/>
        <end position="85"/>
    </location>
</feature>
<gene>
    <name evidence="4" type="ORF">BD311DRAFT_765041</name>
</gene>
<feature type="transmembrane region" description="Helical" evidence="2">
    <location>
        <begin position="175"/>
        <end position="200"/>
    </location>
</feature>
<sequence>MNTTDPAAPATSGPSPLVLPQLPSLANTYGAIFIGNCVALMLYGLTTYQTYRYFRLYPKDSIFLKGLVAVIFLSETVHAILPIHMCYYHLIKNYFNPQTLADDTWSLRLTAPMQMISILVVQGFYTRRVYLVGSRYRIIVAATVVLLLAETGFMTKLSMEAYQGHQEQDFTGFTWIVSAAFGLAVAVDSILAGTLIAYLLGGRTGNRRTDDMIQTLIVYTINTGLVTSVAGLFTFVFALIMPRNMIYIAVGLVATKLYACSVLALLNSRRYLSSSLVDTLNTQSMQFNNDTGCVHCSAIQRRTAPEPVAVSLPDHGDADTSGNGSQSQVEEMRFRGGDLESAAGLEAEKKMTVDSV</sequence>
<dbReference type="Pfam" id="PF20152">
    <property type="entry name" value="DUF6534"/>
    <property type="match status" value="1"/>
</dbReference>
<evidence type="ECO:0000259" key="3">
    <source>
        <dbReference type="Pfam" id="PF20152"/>
    </source>
</evidence>
<dbReference type="EMBL" id="ML143465">
    <property type="protein sequence ID" value="TBU25189.1"/>
    <property type="molecule type" value="Genomic_DNA"/>
</dbReference>
<dbReference type="Proteomes" id="UP000292957">
    <property type="component" value="Unassembled WGS sequence"/>
</dbReference>
<keyword evidence="2" id="KW-0812">Transmembrane</keyword>
<evidence type="ECO:0000256" key="1">
    <source>
        <dbReference type="SAM" id="MobiDB-lite"/>
    </source>
</evidence>
<feature type="transmembrane region" description="Helical" evidence="2">
    <location>
        <begin position="246"/>
        <end position="266"/>
    </location>
</feature>
<dbReference type="InterPro" id="IPR045339">
    <property type="entry name" value="DUF6534"/>
</dbReference>
<feature type="compositionally biased region" description="Polar residues" evidence="1">
    <location>
        <begin position="320"/>
        <end position="329"/>
    </location>
</feature>
<reference evidence="4" key="1">
    <citation type="submission" date="2019-01" db="EMBL/GenBank/DDBJ databases">
        <title>Draft genome sequences of three monokaryotic isolates of the white-rot basidiomycete fungus Dichomitus squalens.</title>
        <authorList>
            <consortium name="DOE Joint Genome Institute"/>
            <person name="Lopez S.C."/>
            <person name="Andreopoulos B."/>
            <person name="Pangilinan J."/>
            <person name="Lipzen A."/>
            <person name="Riley R."/>
            <person name="Ahrendt S."/>
            <person name="Ng V."/>
            <person name="Barry K."/>
            <person name="Daum C."/>
            <person name="Grigoriev I.V."/>
            <person name="Hilden K.S."/>
            <person name="Makela M.R."/>
            <person name="de Vries R.P."/>
        </authorList>
    </citation>
    <scope>NUCLEOTIDE SEQUENCE [LARGE SCALE GENOMIC DNA]</scope>
    <source>
        <strain evidence="4">OM18370.1</strain>
    </source>
</reference>
<feature type="domain" description="DUF6534" evidence="3">
    <location>
        <begin position="184"/>
        <end position="271"/>
    </location>
</feature>
<feature type="transmembrane region" description="Helical" evidence="2">
    <location>
        <begin position="26"/>
        <end position="45"/>
    </location>
</feature>
<evidence type="ECO:0000313" key="4">
    <source>
        <dbReference type="EMBL" id="TBU25189.1"/>
    </source>
</evidence>
<dbReference type="PANTHER" id="PTHR40465:SF1">
    <property type="entry name" value="DUF6534 DOMAIN-CONTAINING PROTEIN"/>
    <property type="match status" value="1"/>
</dbReference>
<organism evidence="4">
    <name type="scientific">Dichomitus squalens</name>
    <dbReference type="NCBI Taxonomy" id="114155"/>
    <lineage>
        <taxon>Eukaryota</taxon>
        <taxon>Fungi</taxon>
        <taxon>Dikarya</taxon>
        <taxon>Basidiomycota</taxon>
        <taxon>Agaricomycotina</taxon>
        <taxon>Agaricomycetes</taxon>
        <taxon>Polyporales</taxon>
        <taxon>Polyporaceae</taxon>
        <taxon>Dichomitus</taxon>
    </lineage>
</organism>
<keyword evidence="2" id="KW-0472">Membrane</keyword>
<feature type="region of interest" description="Disordered" evidence="1">
    <location>
        <begin position="309"/>
        <end position="333"/>
    </location>
</feature>
<evidence type="ECO:0000256" key="2">
    <source>
        <dbReference type="SAM" id="Phobius"/>
    </source>
</evidence>
<feature type="transmembrane region" description="Helical" evidence="2">
    <location>
        <begin position="212"/>
        <end position="240"/>
    </location>
</feature>
<name>A0A4Q9MDB1_9APHY</name>
<dbReference type="PANTHER" id="PTHR40465">
    <property type="entry name" value="CHROMOSOME 1, WHOLE GENOME SHOTGUN SEQUENCE"/>
    <property type="match status" value="1"/>
</dbReference>
<proteinExistence type="predicted"/>
<dbReference type="AlphaFoldDB" id="A0A4Q9MDB1"/>
<feature type="transmembrane region" description="Helical" evidence="2">
    <location>
        <begin position="105"/>
        <end position="124"/>
    </location>
</feature>
<protein>
    <recommendedName>
        <fullName evidence="3">DUF6534 domain-containing protein</fullName>
    </recommendedName>
</protein>
<feature type="transmembrane region" description="Helical" evidence="2">
    <location>
        <begin position="136"/>
        <end position="155"/>
    </location>
</feature>
<dbReference type="OrthoDB" id="2535105at2759"/>
<keyword evidence="2" id="KW-1133">Transmembrane helix</keyword>